<feature type="region of interest" description="Disordered" evidence="6">
    <location>
        <begin position="367"/>
        <end position="386"/>
    </location>
</feature>
<dbReference type="PROSITE" id="PS50097">
    <property type="entry name" value="BTB"/>
    <property type="match status" value="1"/>
</dbReference>
<dbReference type="Gene3D" id="3.30.710.10">
    <property type="entry name" value="Potassium Channel Kv1.1, Chain A"/>
    <property type="match status" value="1"/>
</dbReference>
<gene>
    <name evidence="9" type="primary">LOC113210446</name>
</gene>
<dbReference type="GO" id="GO:0008270">
    <property type="term" value="F:zinc ion binding"/>
    <property type="evidence" value="ECO:0007669"/>
    <property type="project" value="UniProtKB-KW"/>
</dbReference>
<feature type="compositionally biased region" description="Polar residues" evidence="6">
    <location>
        <begin position="128"/>
        <end position="152"/>
    </location>
</feature>
<dbReference type="RefSeq" id="XP_026284233.1">
    <property type="nucleotide sequence ID" value="XM_026428448.2"/>
</dbReference>
<dbReference type="Gene3D" id="2.20.25.240">
    <property type="match status" value="1"/>
</dbReference>
<feature type="domain" description="BTB" evidence="7">
    <location>
        <begin position="34"/>
        <end position="99"/>
    </location>
</feature>
<dbReference type="Pfam" id="PF00651">
    <property type="entry name" value="BTB"/>
    <property type="match status" value="1"/>
</dbReference>
<evidence type="ECO:0000313" key="8">
    <source>
        <dbReference type="Proteomes" id="UP000504606"/>
    </source>
</evidence>
<dbReference type="PANTHER" id="PTHR23110:SF99">
    <property type="entry name" value="BROAD-COMPLEX CORE PROTEIN ISOFORM 6"/>
    <property type="match status" value="1"/>
</dbReference>
<comment type="subcellular location">
    <subcellularLocation>
        <location evidence="1">Nucleus</location>
    </subcellularLocation>
</comment>
<proteinExistence type="predicted"/>
<dbReference type="InterPro" id="IPR000210">
    <property type="entry name" value="BTB/POZ_dom"/>
</dbReference>
<dbReference type="InterPro" id="IPR011333">
    <property type="entry name" value="SKP1/BTB/POZ_sf"/>
</dbReference>
<dbReference type="SMART" id="SM00225">
    <property type="entry name" value="BTB"/>
    <property type="match status" value="1"/>
</dbReference>
<evidence type="ECO:0000256" key="1">
    <source>
        <dbReference type="ARBA" id="ARBA00004123"/>
    </source>
</evidence>
<sequence length="402" mass="44829">MTAIDAEQFSLRWNNFHNNLTAGFHDLLLGEDLVDVTIAAEGKFVQAHKMVLSVCSPYFKDLFKVNPCKHPIVILKDTGYKELEALLQFMYRGEVNVRQEELAMFLKTAEMLQIKGLTGSDSKKESAEPTSNKTSSNSAPSRTHSLPQDTSTHPPPKRKRSEAPPLPSTSAPTTPSQVVDVTPQTPPEGPSNDQALQDGNDFMNMMNPKMEPQEYDESEDGLDMMADDSVGHDPLVQQLLGGDPKGMAGLGNFVGLPGMKDGNVGQDGGQGNVPTQMEYLRSTKGGVQLVLNEFMYYKGEAKGSKVSWRCIDYQRSKCRALCHTVDGHVTRTSGTHEHPPHTDTIRKRRQRQEAMSVMDWAVPPLMQQPQPQQDYKQQQQPQQQSLPLQQLQQQLQGHVWHV</sequence>
<name>A0A6J1STP2_FRAOC</name>
<reference evidence="9" key="1">
    <citation type="submission" date="2025-08" db="UniProtKB">
        <authorList>
            <consortium name="RefSeq"/>
        </authorList>
    </citation>
    <scope>IDENTIFICATION</scope>
    <source>
        <tissue evidence="9">Whole organism</tissue>
    </source>
</reference>
<dbReference type="AlphaFoldDB" id="A0A6J1STP2"/>
<evidence type="ECO:0000256" key="2">
    <source>
        <dbReference type="ARBA" id="ARBA00022723"/>
    </source>
</evidence>
<keyword evidence="5" id="KW-0539">Nucleus</keyword>
<evidence type="ECO:0000313" key="9">
    <source>
        <dbReference type="RefSeq" id="XP_026284233.1"/>
    </source>
</evidence>
<dbReference type="Proteomes" id="UP000504606">
    <property type="component" value="Unplaced"/>
</dbReference>
<keyword evidence="2" id="KW-0479">Metal-binding</keyword>
<evidence type="ECO:0000256" key="5">
    <source>
        <dbReference type="ARBA" id="ARBA00023242"/>
    </source>
</evidence>
<dbReference type="GeneID" id="113210446"/>
<dbReference type="GO" id="GO:0006357">
    <property type="term" value="P:regulation of transcription by RNA polymerase II"/>
    <property type="evidence" value="ECO:0007669"/>
    <property type="project" value="TreeGrafter"/>
</dbReference>
<dbReference type="CDD" id="cd18315">
    <property type="entry name" value="BTB_POZ_BAB-like"/>
    <property type="match status" value="1"/>
</dbReference>
<accession>A0A6J1STP2</accession>
<evidence type="ECO:0000259" key="7">
    <source>
        <dbReference type="PROSITE" id="PS50097"/>
    </source>
</evidence>
<organism evidence="8 9">
    <name type="scientific">Frankliniella occidentalis</name>
    <name type="common">Western flower thrips</name>
    <name type="synonym">Euthrips occidentalis</name>
    <dbReference type="NCBI Taxonomy" id="133901"/>
    <lineage>
        <taxon>Eukaryota</taxon>
        <taxon>Metazoa</taxon>
        <taxon>Ecdysozoa</taxon>
        <taxon>Arthropoda</taxon>
        <taxon>Hexapoda</taxon>
        <taxon>Insecta</taxon>
        <taxon>Pterygota</taxon>
        <taxon>Neoptera</taxon>
        <taxon>Paraneoptera</taxon>
        <taxon>Thysanoptera</taxon>
        <taxon>Terebrantia</taxon>
        <taxon>Thripoidea</taxon>
        <taxon>Thripidae</taxon>
        <taxon>Frankliniella</taxon>
    </lineage>
</organism>
<dbReference type="SUPFAM" id="SSF54695">
    <property type="entry name" value="POZ domain"/>
    <property type="match status" value="1"/>
</dbReference>
<keyword evidence="3" id="KW-0863">Zinc-finger</keyword>
<protein>
    <submittedName>
        <fullName evidence="9">Protein tramtrack, beta isoform isoform X10</fullName>
    </submittedName>
</protein>
<dbReference type="InterPro" id="IPR051095">
    <property type="entry name" value="Dros_DevTransReg"/>
</dbReference>
<keyword evidence="4" id="KW-0862">Zinc</keyword>
<dbReference type="GO" id="GO:0005634">
    <property type="term" value="C:nucleus"/>
    <property type="evidence" value="ECO:0007669"/>
    <property type="project" value="UniProtKB-SubCell"/>
</dbReference>
<evidence type="ECO:0000256" key="6">
    <source>
        <dbReference type="SAM" id="MobiDB-lite"/>
    </source>
</evidence>
<evidence type="ECO:0000256" key="3">
    <source>
        <dbReference type="ARBA" id="ARBA00022771"/>
    </source>
</evidence>
<evidence type="ECO:0000256" key="4">
    <source>
        <dbReference type="ARBA" id="ARBA00022833"/>
    </source>
</evidence>
<dbReference type="InterPro" id="IPR007588">
    <property type="entry name" value="Znf_FLYWCH"/>
</dbReference>
<dbReference type="Pfam" id="PF04500">
    <property type="entry name" value="FLYWCH"/>
    <property type="match status" value="1"/>
</dbReference>
<feature type="region of interest" description="Disordered" evidence="6">
    <location>
        <begin position="117"/>
        <end position="218"/>
    </location>
</feature>
<keyword evidence="8" id="KW-1185">Reference proteome</keyword>
<dbReference type="PANTHER" id="PTHR23110">
    <property type="entry name" value="BTB DOMAIN TRANSCRIPTION FACTOR"/>
    <property type="match status" value="1"/>
</dbReference>